<dbReference type="AlphaFoldDB" id="A0A6H5GU69"/>
<evidence type="ECO:0000313" key="2">
    <source>
        <dbReference type="EMBL" id="CAB0008028.1"/>
    </source>
</evidence>
<evidence type="ECO:0000313" key="3">
    <source>
        <dbReference type="Proteomes" id="UP000479000"/>
    </source>
</evidence>
<feature type="non-terminal residue" evidence="2">
    <location>
        <position position="113"/>
    </location>
</feature>
<feature type="region of interest" description="Disordered" evidence="1">
    <location>
        <begin position="94"/>
        <end position="113"/>
    </location>
</feature>
<accession>A0A6H5GU69</accession>
<evidence type="ECO:0000256" key="1">
    <source>
        <dbReference type="SAM" id="MobiDB-lite"/>
    </source>
</evidence>
<dbReference type="EMBL" id="CADCXU010019962">
    <property type="protein sequence ID" value="CAB0008028.1"/>
    <property type="molecule type" value="Genomic_DNA"/>
</dbReference>
<gene>
    <name evidence="2" type="ORF">NTEN_LOCUS13274</name>
</gene>
<reference evidence="2 3" key="1">
    <citation type="submission" date="2020-02" db="EMBL/GenBank/DDBJ databases">
        <authorList>
            <person name="Ferguson B K."/>
        </authorList>
    </citation>
    <scope>NUCLEOTIDE SEQUENCE [LARGE SCALE GENOMIC DNA]</scope>
</reference>
<organism evidence="2 3">
    <name type="scientific">Nesidiocoris tenuis</name>
    <dbReference type="NCBI Taxonomy" id="355587"/>
    <lineage>
        <taxon>Eukaryota</taxon>
        <taxon>Metazoa</taxon>
        <taxon>Ecdysozoa</taxon>
        <taxon>Arthropoda</taxon>
        <taxon>Hexapoda</taxon>
        <taxon>Insecta</taxon>
        <taxon>Pterygota</taxon>
        <taxon>Neoptera</taxon>
        <taxon>Paraneoptera</taxon>
        <taxon>Hemiptera</taxon>
        <taxon>Heteroptera</taxon>
        <taxon>Panheteroptera</taxon>
        <taxon>Cimicomorpha</taxon>
        <taxon>Miridae</taxon>
        <taxon>Dicyphina</taxon>
        <taxon>Nesidiocoris</taxon>
    </lineage>
</organism>
<name>A0A6H5GU69_9HEMI</name>
<protein>
    <submittedName>
        <fullName evidence="2">Uncharacterized protein</fullName>
    </submittedName>
</protein>
<proteinExistence type="predicted"/>
<keyword evidence="3" id="KW-1185">Reference proteome</keyword>
<sequence length="113" mass="12673">MTINPLPRDGNGFKRWQIELELFGPRRTSVRNTRKSTVSKTEYYYAGRFNHTAFNSSNGQSLEGVQGYFVTRFSKNAHADGVFCMKNKPAPNCNITSSRSDSKARKSLVGSTT</sequence>
<dbReference type="Proteomes" id="UP000479000">
    <property type="component" value="Unassembled WGS sequence"/>
</dbReference>